<gene>
    <name evidence="3" type="ORF">C0Q70_21574</name>
</gene>
<feature type="domain" description="B30.2/SPRY" evidence="2">
    <location>
        <begin position="179"/>
        <end position="364"/>
    </location>
</feature>
<dbReference type="InterPro" id="IPR043136">
    <property type="entry name" value="B30.2/SPRY_sf"/>
</dbReference>
<dbReference type="OrthoDB" id="40953at2759"/>
<keyword evidence="4" id="KW-1185">Reference proteome</keyword>
<name>A0A2T7NCY2_POMCA</name>
<dbReference type="EMBL" id="PZQS01000014">
    <property type="protein sequence ID" value="PVD19015.1"/>
    <property type="molecule type" value="Genomic_DNA"/>
</dbReference>
<dbReference type="PROSITE" id="PS50188">
    <property type="entry name" value="B302_SPRY"/>
    <property type="match status" value="1"/>
</dbReference>
<organism evidence="3 4">
    <name type="scientific">Pomacea canaliculata</name>
    <name type="common">Golden apple snail</name>
    <dbReference type="NCBI Taxonomy" id="400727"/>
    <lineage>
        <taxon>Eukaryota</taxon>
        <taxon>Metazoa</taxon>
        <taxon>Spiralia</taxon>
        <taxon>Lophotrochozoa</taxon>
        <taxon>Mollusca</taxon>
        <taxon>Gastropoda</taxon>
        <taxon>Caenogastropoda</taxon>
        <taxon>Architaenioglossa</taxon>
        <taxon>Ampullarioidea</taxon>
        <taxon>Ampullariidae</taxon>
        <taxon>Pomacea</taxon>
    </lineage>
</organism>
<sequence length="380" mass="42063">MDNRDIPLNVNTISPVNLFQSGAVVVAVVVRYAEEVRRRAWVSLEPATFCPEITHHTTVPRLRALTPSFYLHPFSQHSQSFVFRELSDPQPFPSTLANLPSHKRAFCVSFPGRRLATTSMVKPSWEKKSIMLPKGRVEPQYLALRLNGVSTGSECENRTVSRSTDVNHDDRNIRGQSRLGTGCENSLRCSPLRLCLSPGCAFGCEPCGRPVSVRDQPARAEGNDVVIVKNGRRICGTGAALANAPIAQNKAYFEVKVQCTGTWGVGLASRKCDINAVPLGRDMESWVLRQDGTLFHNGEQKGKLTEYPQEGDILGITYDHIEMNFFLNGSPLSTPFAGIKGTVYPAFYVDNGAVLDVQFDKFYHQPPDGYDSIMIEQSLL</sequence>
<reference evidence="3 4" key="1">
    <citation type="submission" date="2018-04" db="EMBL/GenBank/DDBJ databases">
        <title>The genome of golden apple snail Pomacea canaliculata provides insight into stress tolerance and invasive adaptation.</title>
        <authorList>
            <person name="Liu C."/>
            <person name="Liu B."/>
            <person name="Ren Y."/>
            <person name="Zhang Y."/>
            <person name="Wang H."/>
            <person name="Li S."/>
            <person name="Jiang F."/>
            <person name="Yin L."/>
            <person name="Zhang G."/>
            <person name="Qian W."/>
            <person name="Fan W."/>
        </authorList>
    </citation>
    <scope>NUCLEOTIDE SEQUENCE [LARGE SCALE GENOMIC DNA]</scope>
    <source>
        <strain evidence="3">SZHN2017</strain>
        <tissue evidence="3">Muscle</tissue>
    </source>
</reference>
<evidence type="ECO:0000313" key="4">
    <source>
        <dbReference type="Proteomes" id="UP000245119"/>
    </source>
</evidence>
<dbReference type="PANTHER" id="PTHR20951">
    <property type="entry name" value="C13ORF1 PROTEIN-RELATED"/>
    <property type="match status" value="1"/>
</dbReference>
<dbReference type="Proteomes" id="UP000245119">
    <property type="component" value="Linkage Group LG14"/>
</dbReference>
<evidence type="ECO:0000313" key="3">
    <source>
        <dbReference type="EMBL" id="PVD19015.1"/>
    </source>
</evidence>
<dbReference type="PANTHER" id="PTHR20951:SF2">
    <property type="entry name" value="SPRY DOMAIN-CONTAINING PROTEIN 7"/>
    <property type="match status" value="1"/>
</dbReference>
<dbReference type="Gene3D" id="2.60.120.920">
    <property type="match status" value="1"/>
</dbReference>
<dbReference type="InterPro" id="IPR013320">
    <property type="entry name" value="ConA-like_dom_sf"/>
</dbReference>
<dbReference type="SMART" id="SM00449">
    <property type="entry name" value="SPRY"/>
    <property type="match status" value="1"/>
</dbReference>
<dbReference type="CDD" id="cd12880">
    <property type="entry name" value="SPRYD7"/>
    <property type="match status" value="1"/>
</dbReference>
<dbReference type="InterPro" id="IPR035766">
    <property type="entry name" value="SPRYD7"/>
</dbReference>
<evidence type="ECO:0000256" key="1">
    <source>
        <dbReference type="ARBA" id="ARBA00021772"/>
    </source>
</evidence>
<proteinExistence type="predicted"/>
<dbReference type="SUPFAM" id="SSF49899">
    <property type="entry name" value="Concanavalin A-like lectins/glucanases"/>
    <property type="match status" value="1"/>
</dbReference>
<accession>A0A2T7NCY2</accession>
<comment type="caution">
    <text evidence="3">The sequence shown here is derived from an EMBL/GenBank/DDBJ whole genome shotgun (WGS) entry which is preliminary data.</text>
</comment>
<protein>
    <recommendedName>
        <fullName evidence="1">SPRY domain-containing protein 7</fullName>
    </recommendedName>
</protein>
<evidence type="ECO:0000259" key="2">
    <source>
        <dbReference type="PROSITE" id="PS50188"/>
    </source>
</evidence>
<dbReference type="InterPro" id="IPR003877">
    <property type="entry name" value="SPRY_dom"/>
</dbReference>
<dbReference type="InterPro" id="IPR001870">
    <property type="entry name" value="B30.2/SPRY"/>
</dbReference>
<dbReference type="AlphaFoldDB" id="A0A2T7NCY2"/>
<dbReference type="Pfam" id="PF00622">
    <property type="entry name" value="SPRY"/>
    <property type="match status" value="1"/>
</dbReference>